<accession>A0A512D6Y3</accession>
<organism evidence="1 2">
    <name type="scientific">Terrabacter aerolatus</name>
    <dbReference type="NCBI Taxonomy" id="422442"/>
    <lineage>
        <taxon>Bacteria</taxon>
        <taxon>Bacillati</taxon>
        <taxon>Actinomycetota</taxon>
        <taxon>Actinomycetes</taxon>
        <taxon>Micrococcales</taxon>
        <taxon>Intrasporangiaceae</taxon>
        <taxon>Terrabacter</taxon>
    </lineage>
</organism>
<reference evidence="1 2" key="1">
    <citation type="submission" date="2019-07" db="EMBL/GenBank/DDBJ databases">
        <title>Whole genome shotgun sequence of Terrabacter aerolatus NBRC 106305.</title>
        <authorList>
            <person name="Hosoyama A."/>
            <person name="Uohara A."/>
            <person name="Ohji S."/>
            <person name="Ichikawa N."/>
        </authorList>
    </citation>
    <scope>NUCLEOTIDE SEQUENCE [LARGE SCALE GENOMIC DNA]</scope>
    <source>
        <strain evidence="1 2">NBRC 106305</strain>
    </source>
</reference>
<gene>
    <name evidence="1" type="ORF">TAE01_39370</name>
</gene>
<dbReference type="Gene3D" id="3.30.70.100">
    <property type="match status" value="1"/>
</dbReference>
<comment type="caution">
    <text evidence="1">The sequence shown here is derived from an EMBL/GenBank/DDBJ whole genome shotgun (WGS) entry which is preliminary data.</text>
</comment>
<name>A0A512D6Y3_9MICO</name>
<dbReference type="Proteomes" id="UP000321534">
    <property type="component" value="Unassembled WGS sequence"/>
</dbReference>
<evidence type="ECO:0008006" key="3">
    <source>
        <dbReference type="Google" id="ProtNLM"/>
    </source>
</evidence>
<dbReference type="RefSeq" id="WP_147068491.1">
    <property type="nucleotide sequence ID" value="NZ_BAAARO010000007.1"/>
</dbReference>
<evidence type="ECO:0000313" key="1">
    <source>
        <dbReference type="EMBL" id="GEO32127.1"/>
    </source>
</evidence>
<dbReference type="AlphaFoldDB" id="A0A512D6Y3"/>
<sequence length="206" mass="22187">MHARSTTVMGRPGMIETGIAHVQDVVMPQVRAMDGCVGLSMVADRVTGRCIVTTAWRDDAAMRATADSVAPMRQQAADLLGGAATVDEWEIAYLHRDHRVADGCCARVTWTEVAPANVDTMVDAFRMGIMPRVEQLEGFCSASLFVDRAGGRSCLTATYDSPEAMMSTRNAAMGLRADLVQQTGIKITEIGEFSLAIAHLDVPELV</sequence>
<protein>
    <recommendedName>
        <fullName evidence="3">ABM domain-containing protein</fullName>
    </recommendedName>
</protein>
<dbReference type="OrthoDB" id="5182530at2"/>
<proteinExistence type="predicted"/>
<keyword evidence="2" id="KW-1185">Reference proteome</keyword>
<dbReference type="SUPFAM" id="SSF54909">
    <property type="entry name" value="Dimeric alpha+beta barrel"/>
    <property type="match status" value="2"/>
</dbReference>
<evidence type="ECO:0000313" key="2">
    <source>
        <dbReference type="Proteomes" id="UP000321534"/>
    </source>
</evidence>
<dbReference type="InterPro" id="IPR011008">
    <property type="entry name" value="Dimeric_a/b-barrel"/>
</dbReference>
<dbReference type="EMBL" id="BJYX01000037">
    <property type="protein sequence ID" value="GEO32127.1"/>
    <property type="molecule type" value="Genomic_DNA"/>
</dbReference>